<comment type="caution">
    <text evidence="7">The sequence shown here is derived from an EMBL/GenBank/DDBJ whole genome shotgun (WGS) entry which is preliminary data.</text>
</comment>
<dbReference type="GO" id="GO:0006508">
    <property type="term" value="P:proteolysis"/>
    <property type="evidence" value="ECO:0007669"/>
    <property type="project" value="UniProtKB-KW"/>
</dbReference>
<gene>
    <name evidence="7" type="ORF">Bca52824_063334</name>
</gene>
<evidence type="ECO:0000256" key="5">
    <source>
        <dbReference type="SAM" id="MobiDB-lite"/>
    </source>
</evidence>
<sequence>MTQAFRRDDEVEDDRIKVLMELIKNGHDFSEHVWETEENEMTPKGSKNVGSRSKKGKKRLPDRGMEKRKPKVLSSGPKQAPFNEDMKAFVTQFFEHNFSGMEQRLQKQMAETFEQMRTKLKDSRKEASVEVELGEPSPTKTSTSQTPLRRSTRVTTFDVNYSETDDMVRGIGTQGVEGLSQASYVLGFDPSQTKKEDDWWTPMTSVRGSKDNPVKKEKTEMNTAPPPSQWEKWCKGKGQELQLSDSPLPQDASPQASLYYISEESWKGFTEWALNPIPLTIGPTFFNLFVATRVVEMDAVMFIWRVNTTLNRWAPRRVAFMSAMFCLQLDAVYQKFLPNKKAYQLHDFLLGYGRGELPSHGRTDLVWGVVVDRIYFPLSVNGNYWIGVCVNIIERKVEVFDCGRGKNIQYVEKFAAIIPRIVKAVGPPKRKKQLLLSSYSIVDVPMKMRLNKTCCNCGAYALKHLECSLLGIDVSLKIGVDLWEAAHDPIFTEVRTRYVPSPWERSEDKTHLFKWTDKSVVEEIEDFQDLFDVLLIDNSEFQKSVRAGEAMMKRHESRIEEMEDAIAHCEEKTSECIRELRCIKDLFVCCLVMVFMYHTYA</sequence>
<evidence type="ECO:0000256" key="4">
    <source>
        <dbReference type="SAM" id="Coils"/>
    </source>
</evidence>
<feature type="compositionally biased region" description="Basic and acidic residues" evidence="5">
    <location>
        <begin position="208"/>
        <end position="220"/>
    </location>
</feature>
<dbReference type="InterPro" id="IPR003653">
    <property type="entry name" value="Peptidase_C48_C"/>
</dbReference>
<feature type="region of interest" description="Disordered" evidence="5">
    <location>
        <begin position="196"/>
        <end position="231"/>
    </location>
</feature>
<dbReference type="InterPro" id="IPR038765">
    <property type="entry name" value="Papain-like_cys_pep_sf"/>
</dbReference>
<dbReference type="GO" id="GO:0008234">
    <property type="term" value="F:cysteine-type peptidase activity"/>
    <property type="evidence" value="ECO:0007669"/>
    <property type="project" value="InterPro"/>
</dbReference>
<dbReference type="SUPFAM" id="SSF54001">
    <property type="entry name" value="Cysteine proteinases"/>
    <property type="match status" value="1"/>
</dbReference>
<accession>A0A8X7QJL0</accession>
<evidence type="ECO:0000259" key="6">
    <source>
        <dbReference type="PROSITE" id="PS50600"/>
    </source>
</evidence>
<dbReference type="PROSITE" id="PS50600">
    <property type="entry name" value="ULP_PROTEASE"/>
    <property type="match status" value="1"/>
</dbReference>
<dbReference type="OrthoDB" id="1078236at2759"/>
<feature type="compositionally biased region" description="Low complexity" evidence="5">
    <location>
        <begin position="136"/>
        <end position="147"/>
    </location>
</feature>
<feature type="domain" description="Ubiquitin-like protease family profile" evidence="6">
    <location>
        <begin position="259"/>
        <end position="468"/>
    </location>
</feature>
<evidence type="ECO:0000256" key="2">
    <source>
        <dbReference type="ARBA" id="ARBA00022670"/>
    </source>
</evidence>
<dbReference type="EMBL" id="JAAMPC010000013">
    <property type="protein sequence ID" value="KAG2268779.1"/>
    <property type="molecule type" value="Genomic_DNA"/>
</dbReference>
<dbReference type="Proteomes" id="UP000886595">
    <property type="component" value="Unassembled WGS sequence"/>
</dbReference>
<dbReference type="AlphaFoldDB" id="A0A8X7QJL0"/>
<proteinExistence type="inferred from homology"/>
<organism evidence="7 8">
    <name type="scientific">Brassica carinata</name>
    <name type="common">Ethiopian mustard</name>
    <name type="synonym">Abyssinian cabbage</name>
    <dbReference type="NCBI Taxonomy" id="52824"/>
    <lineage>
        <taxon>Eukaryota</taxon>
        <taxon>Viridiplantae</taxon>
        <taxon>Streptophyta</taxon>
        <taxon>Embryophyta</taxon>
        <taxon>Tracheophyta</taxon>
        <taxon>Spermatophyta</taxon>
        <taxon>Magnoliopsida</taxon>
        <taxon>eudicotyledons</taxon>
        <taxon>Gunneridae</taxon>
        <taxon>Pentapetalae</taxon>
        <taxon>rosids</taxon>
        <taxon>malvids</taxon>
        <taxon>Brassicales</taxon>
        <taxon>Brassicaceae</taxon>
        <taxon>Brassiceae</taxon>
        <taxon>Brassica</taxon>
    </lineage>
</organism>
<name>A0A8X7QJL0_BRACI</name>
<keyword evidence="4" id="KW-0175">Coiled coil</keyword>
<evidence type="ECO:0000313" key="7">
    <source>
        <dbReference type="EMBL" id="KAG2268779.1"/>
    </source>
</evidence>
<dbReference type="Pfam" id="PF02902">
    <property type="entry name" value="Peptidase_C48"/>
    <property type="match status" value="1"/>
</dbReference>
<keyword evidence="8" id="KW-1185">Reference proteome</keyword>
<keyword evidence="2" id="KW-0645">Protease</keyword>
<evidence type="ECO:0000256" key="3">
    <source>
        <dbReference type="ARBA" id="ARBA00022801"/>
    </source>
</evidence>
<comment type="similarity">
    <text evidence="1">Belongs to the peptidase C48 family.</text>
</comment>
<feature type="region of interest" description="Disordered" evidence="5">
    <location>
        <begin position="120"/>
        <end position="151"/>
    </location>
</feature>
<reference evidence="7 8" key="1">
    <citation type="submission" date="2020-02" db="EMBL/GenBank/DDBJ databases">
        <authorList>
            <person name="Ma Q."/>
            <person name="Huang Y."/>
            <person name="Song X."/>
            <person name="Pei D."/>
        </authorList>
    </citation>
    <scope>NUCLEOTIDE SEQUENCE [LARGE SCALE GENOMIC DNA]</scope>
    <source>
        <strain evidence="7">Sxm20200214</strain>
        <tissue evidence="7">Leaf</tissue>
    </source>
</reference>
<evidence type="ECO:0000313" key="8">
    <source>
        <dbReference type="Proteomes" id="UP000886595"/>
    </source>
</evidence>
<dbReference type="Gene3D" id="3.40.395.10">
    <property type="entry name" value="Adenoviral Proteinase, Chain A"/>
    <property type="match status" value="1"/>
</dbReference>
<feature type="coiled-coil region" evidence="4">
    <location>
        <begin position="545"/>
        <end position="579"/>
    </location>
</feature>
<keyword evidence="3" id="KW-0378">Hydrolase</keyword>
<protein>
    <recommendedName>
        <fullName evidence="6">Ubiquitin-like protease family profile domain-containing protein</fullName>
    </recommendedName>
</protein>
<feature type="region of interest" description="Disordered" evidence="5">
    <location>
        <begin position="34"/>
        <end position="81"/>
    </location>
</feature>
<evidence type="ECO:0000256" key="1">
    <source>
        <dbReference type="ARBA" id="ARBA00005234"/>
    </source>
</evidence>